<sequence>MDGRLGVPFGSPRHPTSSVKGVFSLKSGIYRSESPHLISNSDYPPLPATRLPFGFSNLAVPLITKKEAETKGPHSDGAPHSVISESPAHHQNASTETALYVHPGSEDYKLSDLTQKQPKSDPAVQTSKASENLQLVEVINLPRVSSSTNGSKTGTEPKPGSAYSVLPNDSSSSPMKHDREQCTVQQKSMEKAGNPANPSAANPDDCSHPNSRSELATPMAPVPIKVAGKKNKNKSENKNNSNKLEIIRGECYYVALIMDVQNIRLLKLGKIHMMIMLMNCIRIRYFPTSEKATWR</sequence>
<feature type="region of interest" description="Disordered" evidence="1">
    <location>
        <begin position="140"/>
        <end position="221"/>
    </location>
</feature>
<organism evidence="2 3">
    <name type="scientific">Nepenthes gracilis</name>
    <name type="common">Slender pitcher plant</name>
    <dbReference type="NCBI Taxonomy" id="150966"/>
    <lineage>
        <taxon>Eukaryota</taxon>
        <taxon>Viridiplantae</taxon>
        <taxon>Streptophyta</taxon>
        <taxon>Embryophyta</taxon>
        <taxon>Tracheophyta</taxon>
        <taxon>Spermatophyta</taxon>
        <taxon>Magnoliopsida</taxon>
        <taxon>eudicotyledons</taxon>
        <taxon>Gunneridae</taxon>
        <taxon>Pentapetalae</taxon>
        <taxon>Caryophyllales</taxon>
        <taxon>Nepenthaceae</taxon>
        <taxon>Nepenthes</taxon>
    </lineage>
</organism>
<evidence type="ECO:0000313" key="2">
    <source>
        <dbReference type="EMBL" id="GMH14480.1"/>
    </source>
</evidence>
<feature type="compositionally biased region" description="Polar residues" evidence="1">
    <location>
        <begin position="143"/>
        <end position="154"/>
    </location>
</feature>
<evidence type="ECO:0000256" key="1">
    <source>
        <dbReference type="SAM" id="MobiDB-lite"/>
    </source>
</evidence>
<comment type="caution">
    <text evidence="2">The sequence shown here is derived from an EMBL/GenBank/DDBJ whole genome shotgun (WGS) entry which is preliminary data.</text>
</comment>
<dbReference type="Proteomes" id="UP001279734">
    <property type="component" value="Unassembled WGS sequence"/>
</dbReference>
<proteinExistence type="predicted"/>
<feature type="compositionally biased region" description="Low complexity" evidence="1">
    <location>
        <begin position="194"/>
        <end position="203"/>
    </location>
</feature>
<name>A0AAD3SMH5_NEPGR</name>
<reference evidence="2" key="1">
    <citation type="submission" date="2023-05" db="EMBL/GenBank/DDBJ databases">
        <title>Nepenthes gracilis genome sequencing.</title>
        <authorList>
            <person name="Fukushima K."/>
        </authorList>
    </citation>
    <scope>NUCLEOTIDE SEQUENCE</scope>
    <source>
        <strain evidence="2">SING2019-196</strain>
    </source>
</reference>
<feature type="region of interest" description="Disordered" evidence="1">
    <location>
        <begin position="69"/>
        <end position="94"/>
    </location>
</feature>
<protein>
    <submittedName>
        <fullName evidence="2">Uncharacterized protein</fullName>
    </submittedName>
</protein>
<accession>A0AAD3SMH5</accession>
<keyword evidence="3" id="KW-1185">Reference proteome</keyword>
<evidence type="ECO:0000313" key="3">
    <source>
        <dbReference type="Proteomes" id="UP001279734"/>
    </source>
</evidence>
<dbReference type="AlphaFoldDB" id="A0AAD3SMH5"/>
<gene>
    <name evidence="2" type="ORF">Nepgr_016321</name>
</gene>
<dbReference type="EMBL" id="BSYO01000014">
    <property type="protein sequence ID" value="GMH14480.1"/>
    <property type="molecule type" value="Genomic_DNA"/>
</dbReference>
<feature type="region of interest" description="Disordered" evidence="1">
    <location>
        <begin position="1"/>
        <end position="20"/>
    </location>
</feature>